<dbReference type="EMBL" id="CP029830">
    <property type="protein sequence ID" value="AWU95275.1"/>
    <property type="molecule type" value="Genomic_DNA"/>
</dbReference>
<reference evidence="2 3" key="1">
    <citation type="submission" date="2018-06" db="EMBL/GenBank/DDBJ databases">
        <title>Complete genome sequencing of Azospirillum sp. M2T2B2.</title>
        <authorList>
            <person name="Heo J."/>
            <person name="Kim S.-J."/>
            <person name="Kwon S.-W."/>
            <person name="Anandham R."/>
        </authorList>
    </citation>
    <scope>NUCLEOTIDE SEQUENCE [LARGE SCALE GENOMIC DNA]</scope>
    <source>
        <strain evidence="2 3">M2T2B2</strain>
        <plasmid evidence="2 3">unnamed1</plasmid>
    </source>
</reference>
<dbReference type="Proteomes" id="UP000249605">
    <property type="component" value="Plasmid unnamed1"/>
</dbReference>
<dbReference type="KEGG" id="azm:DM194_13005"/>
<accession>A0A2U9S6T9</accession>
<dbReference type="SMART" id="SM00220">
    <property type="entry name" value="S_TKc"/>
    <property type="match status" value="1"/>
</dbReference>
<dbReference type="InterPro" id="IPR000719">
    <property type="entry name" value="Prot_kinase_dom"/>
</dbReference>
<name>A0A2U9S6T9_9PROT</name>
<proteinExistence type="predicted"/>
<evidence type="ECO:0000259" key="1">
    <source>
        <dbReference type="PROSITE" id="PS50011"/>
    </source>
</evidence>
<keyword evidence="3" id="KW-1185">Reference proteome</keyword>
<protein>
    <submittedName>
        <fullName evidence="2">Kinase</fullName>
    </submittedName>
</protein>
<keyword evidence="2" id="KW-0808">Transferase</keyword>
<organism evidence="2 3">
    <name type="scientific">Azospirillum ramasamyi</name>
    <dbReference type="NCBI Taxonomy" id="682998"/>
    <lineage>
        <taxon>Bacteria</taxon>
        <taxon>Pseudomonadati</taxon>
        <taxon>Pseudomonadota</taxon>
        <taxon>Alphaproteobacteria</taxon>
        <taxon>Rhodospirillales</taxon>
        <taxon>Azospirillaceae</taxon>
        <taxon>Azospirillum</taxon>
    </lineage>
</organism>
<geneLocation type="plasmid" evidence="2 3">
    <name>unnamed1</name>
</geneLocation>
<keyword evidence="2" id="KW-0614">Plasmid</keyword>
<sequence length="496" mass="56069">MTVIKLTTQDGQQVEYKDEIIGQGGMKDVYFSPDRSYVVAFFRDKLDHAGKERLKSIVGMYRDGIFEKDGGEYWKELFCWPTAIVEKDGHLGVVAPTYKSHFFFAHGSVNNDILGIKGKEKEGKWFASASNRSKFLDAKEKGDWLKHLQICLLISRAVRRLHAAGLAHSDLSYKNVLVDPSGGKACVIDIDGLVVPNKFPPDVVGTPDFIAPEVIATQHLDKKDPARKLPSALTDRHALAVLIYMYLFYRHPLRGAKVHDTDASKDEELSMGVRALFVEHPTDQSNRVRADHLKATELPWADPVKMPYTIAGPLLASLFEKAFIDGLHDPQKRPTPSEWENALVRTIDMIQPCSSKCEMGWYVFDNTRKPKCPFCGTPYQGKLPVLNLYSSRHSGTFQPDNHRVMVWNGQSLFPWHVNRKVFPNEHLTPEMKKRVGYFQLHQGDWYLVNEGMPQMHDVAAKKDLPIGGNVRLSDGSQYLLSREEGGRLIQVQLVEG</sequence>
<dbReference type="InterPro" id="IPR011009">
    <property type="entry name" value="Kinase-like_dom_sf"/>
</dbReference>
<dbReference type="AlphaFoldDB" id="A0A2U9S6T9"/>
<gene>
    <name evidence="2" type="ORF">DM194_13005</name>
</gene>
<feature type="domain" description="Protein kinase" evidence="1">
    <location>
        <begin position="15"/>
        <end position="344"/>
    </location>
</feature>
<dbReference type="GO" id="GO:0005524">
    <property type="term" value="F:ATP binding"/>
    <property type="evidence" value="ECO:0007669"/>
    <property type="project" value="InterPro"/>
</dbReference>
<dbReference type="OrthoDB" id="9805504at2"/>
<dbReference type="SUPFAM" id="SSF56112">
    <property type="entry name" value="Protein kinase-like (PK-like)"/>
    <property type="match status" value="1"/>
</dbReference>
<evidence type="ECO:0000313" key="2">
    <source>
        <dbReference type="EMBL" id="AWU95275.1"/>
    </source>
</evidence>
<evidence type="ECO:0000313" key="3">
    <source>
        <dbReference type="Proteomes" id="UP000249605"/>
    </source>
</evidence>
<dbReference type="GO" id="GO:0004672">
    <property type="term" value="F:protein kinase activity"/>
    <property type="evidence" value="ECO:0007669"/>
    <property type="project" value="InterPro"/>
</dbReference>
<dbReference type="PROSITE" id="PS50011">
    <property type="entry name" value="PROTEIN_KINASE_DOM"/>
    <property type="match status" value="1"/>
</dbReference>
<dbReference type="Pfam" id="PF00069">
    <property type="entry name" value="Pkinase"/>
    <property type="match status" value="1"/>
</dbReference>
<dbReference type="Gene3D" id="1.10.510.10">
    <property type="entry name" value="Transferase(Phosphotransferase) domain 1"/>
    <property type="match status" value="1"/>
</dbReference>
<keyword evidence="2" id="KW-0418">Kinase</keyword>
<dbReference type="RefSeq" id="WP_111068045.1">
    <property type="nucleotide sequence ID" value="NZ_CP029830.1"/>
</dbReference>